<keyword evidence="8" id="KW-0813">Transport</keyword>
<keyword evidence="5 6" id="KW-0472">Membrane</keyword>
<evidence type="ECO:0000256" key="6">
    <source>
        <dbReference type="SAM" id="Phobius"/>
    </source>
</evidence>
<dbReference type="Pfam" id="PF07690">
    <property type="entry name" value="MFS_1"/>
    <property type="match status" value="1"/>
</dbReference>
<dbReference type="InterPro" id="IPR020846">
    <property type="entry name" value="MFS_dom"/>
</dbReference>
<keyword evidence="9" id="KW-1185">Reference proteome</keyword>
<evidence type="ECO:0000256" key="4">
    <source>
        <dbReference type="ARBA" id="ARBA00022989"/>
    </source>
</evidence>
<feature type="transmembrane region" description="Helical" evidence="6">
    <location>
        <begin position="333"/>
        <end position="356"/>
    </location>
</feature>
<dbReference type="PROSITE" id="PS50850">
    <property type="entry name" value="MFS"/>
    <property type="match status" value="1"/>
</dbReference>
<dbReference type="InterPro" id="IPR011701">
    <property type="entry name" value="MFS"/>
</dbReference>
<dbReference type="SUPFAM" id="SSF103473">
    <property type="entry name" value="MFS general substrate transporter"/>
    <property type="match status" value="1"/>
</dbReference>
<dbReference type="PANTHER" id="PTHR43124:SF4">
    <property type="entry name" value="SUGAR EFFLUX TRANSPORTER"/>
    <property type="match status" value="1"/>
</dbReference>
<evidence type="ECO:0000256" key="1">
    <source>
        <dbReference type="ARBA" id="ARBA00004651"/>
    </source>
</evidence>
<feature type="transmembrane region" description="Helical" evidence="6">
    <location>
        <begin position="141"/>
        <end position="160"/>
    </location>
</feature>
<accession>A0ABS9MTB5</accession>
<feature type="transmembrane region" description="Helical" evidence="6">
    <location>
        <begin position="249"/>
        <end position="270"/>
    </location>
</feature>
<gene>
    <name evidence="8" type="ORF">MAF45_08530</name>
</gene>
<evidence type="ECO:0000256" key="5">
    <source>
        <dbReference type="ARBA" id="ARBA00023136"/>
    </source>
</evidence>
<dbReference type="InterPro" id="IPR050189">
    <property type="entry name" value="MFS_Efflux_Transporters"/>
</dbReference>
<dbReference type="Gene3D" id="1.20.1250.20">
    <property type="entry name" value="MFS general substrate transporter like domains"/>
    <property type="match status" value="1"/>
</dbReference>
<proteinExistence type="predicted"/>
<dbReference type="PANTHER" id="PTHR43124">
    <property type="entry name" value="PURINE EFFLUX PUMP PBUE"/>
    <property type="match status" value="1"/>
</dbReference>
<feature type="transmembrane region" description="Helical" evidence="6">
    <location>
        <begin position="12"/>
        <end position="32"/>
    </location>
</feature>
<feature type="domain" description="Major facilitator superfamily (MFS) profile" evidence="7">
    <location>
        <begin position="14"/>
        <end position="391"/>
    </location>
</feature>
<reference evidence="8 9" key="1">
    <citation type="submission" date="2022-02" db="EMBL/GenBank/DDBJ databases">
        <title>Mesosutterella porci, a novel member of the family Sutterellaceae from pig feces.</title>
        <authorList>
            <person name="Wylensek D."/>
            <person name="Clavel T."/>
        </authorList>
    </citation>
    <scope>NUCLEOTIDE SEQUENCE [LARGE SCALE GENOMIC DNA]</scope>
    <source>
        <strain evidence="9">oilRF-744-wt-GAM-9</strain>
    </source>
</reference>
<dbReference type="EMBL" id="JAKNCT010000010">
    <property type="protein sequence ID" value="MCG5031485.1"/>
    <property type="molecule type" value="Genomic_DNA"/>
</dbReference>
<dbReference type="RefSeq" id="WP_237979219.1">
    <property type="nucleotide sequence ID" value="NZ_JAKNCT010000010.1"/>
</dbReference>
<dbReference type="InterPro" id="IPR036259">
    <property type="entry name" value="MFS_trans_sf"/>
</dbReference>
<feature type="transmembrane region" description="Helical" evidence="6">
    <location>
        <begin position="300"/>
        <end position="321"/>
    </location>
</feature>
<name>A0ABS9MTB5_9BURK</name>
<feature type="transmembrane region" description="Helical" evidence="6">
    <location>
        <begin position="362"/>
        <end position="384"/>
    </location>
</feature>
<evidence type="ECO:0000256" key="2">
    <source>
        <dbReference type="ARBA" id="ARBA00022475"/>
    </source>
</evidence>
<evidence type="ECO:0000256" key="3">
    <source>
        <dbReference type="ARBA" id="ARBA00022692"/>
    </source>
</evidence>
<comment type="subcellular location">
    <subcellularLocation>
        <location evidence="1">Cell membrane</location>
        <topology evidence="1">Multi-pass membrane protein</topology>
    </subcellularLocation>
</comment>
<comment type="caution">
    <text evidence="8">The sequence shown here is derived from an EMBL/GenBank/DDBJ whole genome shotgun (WGS) entry which is preliminary data.</text>
</comment>
<feature type="transmembrane region" description="Helical" evidence="6">
    <location>
        <begin position="82"/>
        <end position="105"/>
    </location>
</feature>
<dbReference type="Proteomes" id="UP001297600">
    <property type="component" value="Unassembled WGS sequence"/>
</dbReference>
<protein>
    <submittedName>
        <fullName evidence="8">Sugar transporter</fullName>
    </submittedName>
</protein>
<feature type="transmembrane region" description="Helical" evidence="6">
    <location>
        <begin position="212"/>
        <end position="234"/>
    </location>
</feature>
<evidence type="ECO:0000313" key="9">
    <source>
        <dbReference type="Proteomes" id="UP001297600"/>
    </source>
</evidence>
<dbReference type="CDD" id="cd17324">
    <property type="entry name" value="MFS_NepI_like"/>
    <property type="match status" value="1"/>
</dbReference>
<keyword evidence="8" id="KW-0762">Sugar transport</keyword>
<sequence length="393" mass="41702">MDTVNQGRTGLRAWLPLAAMACSVFAFNSSEFMPIGLLSDIASDFGIATSKAGLLITFYAWVVCVMSVPLMVLCSRMEYRKLLAATVALFAVSHVLSALSTGYWMLMASRVGVACAHSVFWAIAPPVAVKVAPEGRRATALSVIAASTSVALIAGLPLGRTIGLVLGWRCTFGAVAVVAFLILAFILREFPRVPNTSYVAPEKIPGILRKPVLVAIFAVTALTVTAQFCGYSYIEPFLTRTGHLSESAVTWVLMLYGAAGIASSVLYSRLYDANRMAFRRFAILGIASSLLLLYPASHWAAAVVALCAFWGIAVMVFNLVFQSLIIEEAPPAAVTIAMAAYSGIYNLGIGSGAFIGGRVEQASSVAWVGLCGGLVALIAALVFFRKLAPRLHS</sequence>
<dbReference type="NCBIfam" id="NF002921">
    <property type="entry name" value="PRK03545.1"/>
    <property type="match status" value="1"/>
</dbReference>
<evidence type="ECO:0000259" key="7">
    <source>
        <dbReference type="PROSITE" id="PS50850"/>
    </source>
</evidence>
<keyword evidence="4 6" id="KW-1133">Transmembrane helix</keyword>
<feature type="transmembrane region" description="Helical" evidence="6">
    <location>
        <begin position="52"/>
        <end position="75"/>
    </location>
</feature>
<keyword evidence="2" id="KW-1003">Cell membrane</keyword>
<feature type="transmembrane region" description="Helical" evidence="6">
    <location>
        <begin position="277"/>
        <end position="294"/>
    </location>
</feature>
<feature type="transmembrane region" description="Helical" evidence="6">
    <location>
        <begin position="111"/>
        <end position="129"/>
    </location>
</feature>
<organism evidence="8 9">
    <name type="scientific">Mesosutterella porci</name>
    <dbReference type="NCBI Taxonomy" id="2915351"/>
    <lineage>
        <taxon>Bacteria</taxon>
        <taxon>Pseudomonadati</taxon>
        <taxon>Pseudomonadota</taxon>
        <taxon>Betaproteobacteria</taxon>
        <taxon>Burkholderiales</taxon>
        <taxon>Sutterellaceae</taxon>
        <taxon>Mesosutterella</taxon>
    </lineage>
</organism>
<keyword evidence="3 6" id="KW-0812">Transmembrane</keyword>
<feature type="transmembrane region" description="Helical" evidence="6">
    <location>
        <begin position="166"/>
        <end position="187"/>
    </location>
</feature>
<evidence type="ECO:0000313" key="8">
    <source>
        <dbReference type="EMBL" id="MCG5031485.1"/>
    </source>
</evidence>